<evidence type="ECO:0000313" key="3">
    <source>
        <dbReference type="EMBL" id="KAI0503963.1"/>
    </source>
</evidence>
<evidence type="ECO:0000256" key="1">
    <source>
        <dbReference type="SAM" id="Coils"/>
    </source>
</evidence>
<dbReference type="SMR" id="A0A8T3B5Q3"/>
<dbReference type="AlphaFoldDB" id="A0A8T3B5Q3"/>
<keyword evidence="2" id="KW-1133">Transmembrane helix</keyword>
<keyword evidence="2" id="KW-0472">Membrane</keyword>
<evidence type="ECO:0000313" key="4">
    <source>
        <dbReference type="Proteomes" id="UP000829196"/>
    </source>
</evidence>
<comment type="caution">
    <text evidence="3">The sequence shown here is derived from an EMBL/GenBank/DDBJ whole genome shotgun (WGS) entry which is preliminary data.</text>
</comment>
<evidence type="ECO:0000256" key="2">
    <source>
        <dbReference type="SAM" id="Phobius"/>
    </source>
</evidence>
<dbReference type="EMBL" id="JAGYWB010000011">
    <property type="protein sequence ID" value="KAI0503963.1"/>
    <property type="molecule type" value="Genomic_DNA"/>
</dbReference>
<accession>A0A8T3B5Q3</accession>
<protein>
    <submittedName>
        <fullName evidence="3">Uncharacterized protein</fullName>
    </submittedName>
</protein>
<organism evidence="3 4">
    <name type="scientific">Dendrobium nobile</name>
    <name type="common">Orchid</name>
    <dbReference type="NCBI Taxonomy" id="94219"/>
    <lineage>
        <taxon>Eukaryota</taxon>
        <taxon>Viridiplantae</taxon>
        <taxon>Streptophyta</taxon>
        <taxon>Embryophyta</taxon>
        <taxon>Tracheophyta</taxon>
        <taxon>Spermatophyta</taxon>
        <taxon>Magnoliopsida</taxon>
        <taxon>Liliopsida</taxon>
        <taxon>Asparagales</taxon>
        <taxon>Orchidaceae</taxon>
        <taxon>Epidendroideae</taxon>
        <taxon>Malaxideae</taxon>
        <taxon>Dendrobiinae</taxon>
        <taxon>Dendrobium</taxon>
    </lineage>
</organism>
<feature type="coiled-coil region" evidence="1">
    <location>
        <begin position="98"/>
        <end position="125"/>
    </location>
</feature>
<keyword evidence="4" id="KW-1185">Reference proteome</keyword>
<dbReference type="OrthoDB" id="680851at2759"/>
<name>A0A8T3B5Q3_DENNO</name>
<dbReference type="Proteomes" id="UP000829196">
    <property type="component" value="Unassembled WGS sequence"/>
</dbReference>
<sequence length="236" mass="27451">MSMVFLQEAQEVLEQEIQRLGKITEEHDGNDGQFGVQSSSSLIPETQLFELNKKIKHMESKLHETMATVKIKEQQVWELELVLSNNNFPKLEGTSSHVSTLQDRKEEVKSELEVLLKKKMEAEIEYLILRRTSPNWQILSEDHITLSNGLRHLAGDQEQMMLKLRDAEDKTLKLSERTDKLRAYSEELVRTEYFLRVQHMVCKFSLYFIFQLTLLCIIFGLFGMKLMFPVDGVAPT</sequence>
<reference evidence="3" key="1">
    <citation type="journal article" date="2022" name="Front. Genet.">
        <title>Chromosome-Scale Assembly of the Dendrobium nobile Genome Provides Insights Into the Molecular Mechanism of the Biosynthesis of the Medicinal Active Ingredient of Dendrobium.</title>
        <authorList>
            <person name="Xu Q."/>
            <person name="Niu S.-C."/>
            <person name="Li K.-L."/>
            <person name="Zheng P.-J."/>
            <person name="Zhang X.-J."/>
            <person name="Jia Y."/>
            <person name="Liu Y."/>
            <person name="Niu Y.-X."/>
            <person name="Yu L.-H."/>
            <person name="Chen D.-F."/>
            <person name="Zhang G.-Q."/>
        </authorList>
    </citation>
    <scope>NUCLEOTIDE SEQUENCE</scope>
    <source>
        <tissue evidence="3">Leaf</tissue>
    </source>
</reference>
<dbReference type="PANTHER" id="PTHR34562">
    <property type="entry name" value="WPP DOMAIN-INTERACTING PROTEIN 2"/>
    <property type="match status" value="1"/>
</dbReference>
<feature type="transmembrane region" description="Helical" evidence="2">
    <location>
        <begin position="204"/>
        <end position="228"/>
    </location>
</feature>
<proteinExistence type="predicted"/>
<gene>
    <name evidence="3" type="ORF">KFK09_014910</name>
</gene>
<keyword evidence="2" id="KW-0812">Transmembrane</keyword>
<dbReference type="PANTHER" id="PTHR34562:SF8">
    <property type="entry name" value="WPP DOMAIN-INTERACTING PROTEIN 1"/>
    <property type="match status" value="1"/>
</dbReference>
<keyword evidence="1" id="KW-0175">Coiled coil</keyword>
<dbReference type="InterPro" id="IPR044696">
    <property type="entry name" value="WIP1/2/3"/>
</dbReference>